<dbReference type="InterPro" id="IPR016181">
    <property type="entry name" value="Acyl_CoA_acyltransferase"/>
</dbReference>
<keyword evidence="2" id="KW-0808">Transferase</keyword>
<dbReference type="PANTHER" id="PTHR43792:SF13">
    <property type="entry name" value="ACETYLTRANSFERASE"/>
    <property type="match status" value="1"/>
</dbReference>
<sequence>MIETKNLQLHAVKQIHIELFWRNRDELATLLQTALPTDWPHFPHAFSLSENKPADSSLGLPHWRGYFFIWPAGRILVGNGGFKGPPSQLGTVEIGYEIAPEYWNRGFATEAAQGMIDYAFAQSEVQTVIAHTLAEKNASNRVLQKVGMEYSTEVDNPNLGKIHRWQISRKECTP</sequence>
<evidence type="ECO:0000313" key="2">
    <source>
        <dbReference type="EMBL" id="OKH44287.1"/>
    </source>
</evidence>
<dbReference type="EMBL" id="MRCG01000024">
    <property type="protein sequence ID" value="OKH44287.1"/>
    <property type="molecule type" value="Genomic_DNA"/>
</dbReference>
<keyword evidence="3" id="KW-1185">Reference proteome</keyword>
<organism evidence="2 3">
    <name type="scientific">Phormidium tenue NIES-30</name>
    <dbReference type="NCBI Taxonomy" id="549789"/>
    <lineage>
        <taxon>Bacteria</taxon>
        <taxon>Bacillati</taxon>
        <taxon>Cyanobacteriota</taxon>
        <taxon>Cyanophyceae</taxon>
        <taxon>Oscillatoriophycideae</taxon>
        <taxon>Oscillatoriales</taxon>
        <taxon>Oscillatoriaceae</taxon>
        <taxon>Phormidium</taxon>
    </lineage>
</organism>
<dbReference type="SUPFAM" id="SSF55729">
    <property type="entry name" value="Acyl-CoA N-acyltransferases (Nat)"/>
    <property type="match status" value="1"/>
</dbReference>
<protein>
    <submittedName>
        <fullName evidence="2">GNAT family N-acetyltransferase</fullName>
    </submittedName>
</protein>
<dbReference type="OrthoDB" id="452315at2"/>
<gene>
    <name evidence="2" type="ORF">NIES30_22805</name>
</gene>
<dbReference type="AlphaFoldDB" id="A0A1U7IZB9"/>
<dbReference type="Gene3D" id="3.40.630.30">
    <property type="match status" value="1"/>
</dbReference>
<dbReference type="GO" id="GO:0016747">
    <property type="term" value="F:acyltransferase activity, transferring groups other than amino-acyl groups"/>
    <property type="evidence" value="ECO:0007669"/>
    <property type="project" value="InterPro"/>
</dbReference>
<dbReference type="InterPro" id="IPR051531">
    <property type="entry name" value="N-acetyltransferase"/>
</dbReference>
<dbReference type="PANTHER" id="PTHR43792">
    <property type="entry name" value="GNAT FAMILY, PUTATIVE (AFU_ORTHOLOGUE AFUA_3G00765)-RELATED-RELATED"/>
    <property type="match status" value="1"/>
</dbReference>
<comment type="caution">
    <text evidence="2">The sequence shown here is derived from an EMBL/GenBank/DDBJ whole genome shotgun (WGS) entry which is preliminary data.</text>
</comment>
<dbReference type="STRING" id="549789.NIES30_22805"/>
<name>A0A1U7IZB9_9CYAN</name>
<dbReference type="InterPro" id="IPR000182">
    <property type="entry name" value="GNAT_dom"/>
</dbReference>
<dbReference type="Proteomes" id="UP000185557">
    <property type="component" value="Unassembled WGS sequence"/>
</dbReference>
<dbReference type="PROSITE" id="PS51186">
    <property type="entry name" value="GNAT"/>
    <property type="match status" value="1"/>
</dbReference>
<proteinExistence type="predicted"/>
<reference evidence="2 3" key="1">
    <citation type="submission" date="2016-11" db="EMBL/GenBank/DDBJ databases">
        <title>Draft Genome Sequences of Nine Cyanobacterial Strains from Diverse Habitats.</title>
        <authorList>
            <person name="Zhu T."/>
            <person name="Hou S."/>
            <person name="Lu X."/>
            <person name="Hess W.R."/>
        </authorList>
    </citation>
    <scope>NUCLEOTIDE SEQUENCE [LARGE SCALE GENOMIC DNA]</scope>
    <source>
        <strain evidence="2 3">NIES-30</strain>
    </source>
</reference>
<dbReference type="Pfam" id="PF13302">
    <property type="entry name" value="Acetyltransf_3"/>
    <property type="match status" value="1"/>
</dbReference>
<evidence type="ECO:0000259" key="1">
    <source>
        <dbReference type="PROSITE" id="PS51186"/>
    </source>
</evidence>
<dbReference type="RefSeq" id="WP_073610760.1">
    <property type="nucleotide sequence ID" value="NZ_MRCG01000024.1"/>
</dbReference>
<feature type="domain" description="N-acetyltransferase" evidence="1">
    <location>
        <begin position="15"/>
        <end position="171"/>
    </location>
</feature>
<evidence type="ECO:0000313" key="3">
    <source>
        <dbReference type="Proteomes" id="UP000185557"/>
    </source>
</evidence>
<accession>A0A1U7IZB9</accession>